<organism evidence="2 3">
    <name type="scientific">Stephania yunnanensis</name>
    <dbReference type="NCBI Taxonomy" id="152371"/>
    <lineage>
        <taxon>Eukaryota</taxon>
        <taxon>Viridiplantae</taxon>
        <taxon>Streptophyta</taxon>
        <taxon>Embryophyta</taxon>
        <taxon>Tracheophyta</taxon>
        <taxon>Spermatophyta</taxon>
        <taxon>Magnoliopsida</taxon>
        <taxon>Ranunculales</taxon>
        <taxon>Menispermaceae</taxon>
        <taxon>Menispermoideae</taxon>
        <taxon>Cissampelideae</taxon>
        <taxon>Stephania</taxon>
    </lineage>
</organism>
<proteinExistence type="predicted"/>
<dbReference type="AlphaFoldDB" id="A0AAP0IEK7"/>
<evidence type="ECO:0000256" key="1">
    <source>
        <dbReference type="SAM" id="MobiDB-lite"/>
    </source>
</evidence>
<keyword evidence="3" id="KW-1185">Reference proteome</keyword>
<feature type="region of interest" description="Disordered" evidence="1">
    <location>
        <begin position="1"/>
        <end position="93"/>
    </location>
</feature>
<accession>A0AAP0IEK7</accession>
<dbReference type="Proteomes" id="UP001420932">
    <property type="component" value="Unassembled WGS sequence"/>
</dbReference>
<gene>
    <name evidence="2" type="ORF">Syun_020846</name>
</gene>
<comment type="caution">
    <text evidence="2">The sequence shown here is derived from an EMBL/GenBank/DDBJ whole genome shotgun (WGS) entry which is preliminary data.</text>
</comment>
<reference evidence="2 3" key="1">
    <citation type="submission" date="2024-01" db="EMBL/GenBank/DDBJ databases">
        <title>Genome assemblies of Stephania.</title>
        <authorList>
            <person name="Yang L."/>
        </authorList>
    </citation>
    <scope>NUCLEOTIDE SEQUENCE [LARGE SCALE GENOMIC DNA]</scope>
    <source>
        <strain evidence="2">YNDBR</strain>
        <tissue evidence="2">Leaf</tissue>
    </source>
</reference>
<evidence type="ECO:0000313" key="2">
    <source>
        <dbReference type="EMBL" id="KAK9114049.1"/>
    </source>
</evidence>
<sequence length="150" mass="16066">MRSQARRVAVEPGPTNGGGGSRRRPGDARRRARVRAMAADDREATDVAGTGGRGVGGSRRHRGAAAATNSGAEGEDRAATTAPHGRSGRGRDDVAIVDERLSRRVAVDVDDGDDDDERTWLARIFASVQAKVKILAFQMKWVCKDEEESP</sequence>
<name>A0AAP0IEK7_9MAGN</name>
<evidence type="ECO:0000313" key="3">
    <source>
        <dbReference type="Proteomes" id="UP001420932"/>
    </source>
</evidence>
<dbReference type="EMBL" id="JBBNAF010000009">
    <property type="protein sequence ID" value="KAK9114049.1"/>
    <property type="molecule type" value="Genomic_DNA"/>
</dbReference>
<protein>
    <submittedName>
        <fullName evidence="2">Uncharacterized protein</fullName>
    </submittedName>
</protein>